<keyword evidence="6" id="KW-1185">Reference proteome</keyword>
<feature type="domain" description="Copper amine oxidase-like N-terminal" evidence="4">
    <location>
        <begin position="421"/>
        <end position="531"/>
    </location>
</feature>
<evidence type="ECO:0000256" key="2">
    <source>
        <dbReference type="PROSITE-ProRule" id="PRU00504"/>
    </source>
</evidence>
<dbReference type="InterPro" id="IPR012854">
    <property type="entry name" value="Cu_amine_oxidase-like_N"/>
</dbReference>
<sequence>MKKMTAWPLLSLAVSLWLIPVPAVSAMDAGNSPVLGEKGRILSELATYAGTGDFALQDGPLAEASFREPGSVLVLSDGSEIVSDTRSQVIRRIQEGKVSTLAGVTVEKDSRGFPVGGLLDGPSGASLFREPEGLAADASGRLYVADPGNHAVRVVRPDGTVSTLAGNGQAGLSDGIGVEARFNHPRDVAVTADGVVYVADTLNHAIRRIDPSGKVTTLNHPSSRVVEAVPGKPQFAGNYRDGRLDQAEFNEPSGLVLDAKGNLYVSDTGNQRIRYIDFRTGTVTTAAGGGTGGSRSLYGKDALYAEGDFADGPAGNAKFHSPRGLALDAAGALLIADSLNHSIRRLADGRVTTIAGEREQFVGELDGIEESGELHLPADVAVRPDGSLLVADSYNNKLRQITYYSLPAAGAGSSSLRIAVGEKTLSLEAEPELTDGRTMVPVRQVAESLGYRVDYLHDGRRVRLTRGSRSLEFAIGQKAISVQEGDSPKEIHTMDTAPYLSKDRTFVPVRFFAEEAGFDVQWLGPEKLVIIRDPYGMMPR</sequence>
<feature type="repeat" description="NHL" evidence="2">
    <location>
        <begin position="128"/>
        <end position="158"/>
    </location>
</feature>
<keyword evidence="1" id="KW-0677">Repeat</keyword>
<dbReference type="PANTHER" id="PTHR13833:SF73">
    <property type="entry name" value="NHL DOMAIN-CONTAINING PROTEIN"/>
    <property type="match status" value="1"/>
</dbReference>
<dbReference type="SUPFAM" id="SSF55383">
    <property type="entry name" value="Copper amine oxidase, domain N"/>
    <property type="match status" value="1"/>
</dbReference>
<feature type="signal peptide" evidence="3">
    <location>
        <begin position="1"/>
        <end position="26"/>
    </location>
</feature>
<dbReference type="Gene3D" id="3.30.457.10">
    <property type="entry name" value="Copper amine oxidase-like, N-terminal domain"/>
    <property type="match status" value="1"/>
</dbReference>
<dbReference type="RefSeq" id="WP_315603496.1">
    <property type="nucleotide sequence ID" value="NZ_CP130318.1"/>
</dbReference>
<dbReference type="KEGG" id="paun:MJA45_19105"/>
<reference evidence="5 6" key="1">
    <citation type="submission" date="2022-02" db="EMBL/GenBank/DDBJ databases">
        <title>Paenibacillus sp. MBLB1776 Whole Genome Shotgun Sequencing.</title>
        <authorList>
            <person name="Hwang C.Y."/>
            <person name="Cho E.-S."/>
            <person name="Seo M.-J."/>
        </authorList>
    </citation>
    <scope>NUCLEOTIDE SEQUENCE [LARGE SCALE GENOMIC DNA]</scope>
    <source>
        <strain evidence="5 6">MBLB1776</strain>
    </source>
</reference>
<evidence type="ECO:0000256" key="1">
    <source>
        <dbReference type="ARBA" id="ARBA00022737"/>
    </source>
</evidence>
<dbReference type="Pfam" id="PF01436">
    <property type="entry name" value="NHL"/>
    <property type="match status" value="3"/>
</dbReference>
<dbReference type="AlphaFoldDB" id="A0AA96LDJ3"/>
<feature type="chain" id="PRO_5041720990" evidence="3">
    <location>
        <begin position="27"/>
        <end position="540"/>
    </location>
</feature>
<accession>A0AA96LDJ3</accession>
<dbReference type="Pfam" id="PF07833">
    <property type="entry name" value="Cu_amine_oxidN1"/>
    <property type="match status" value="1"/>
</dbReference>
<dbReference type="InterPro" id="IPR036582">
    <property type="entry name" value="Mao_N_sf"/>
</dbReference>
<keyword evidence="3" id="KW-0732">Signal</keyword>
<evidence type="ECO:0000256" key="3">
    <source>
        <dbReference type="SAM" id="SignalP"/>
    </source>
</evidence>
<dbReference type="InterPro" id="IPR011042">
    <property type="entry name" value="6-blade_b-propeller_TolB-like"/>
</dbReference>
<dbReference type="EMBL" id="CP130318">
    <property type="protein sequence ID" value="WNQ09722.1"/>
    <property type="molecule type" value="Genomic_DNA"/>
</dbReference>
<evidence type="ECO:0000259" key="4">
    <source>
        <dbReference type="Pfam" id="PF07833"/>
    </source>
</evidence>
<dbReference type="PANTHER" id="PTHR13833">
    <property type="match status" value="1"/>
</dbReference>
<organism evidence="5 6">
    <name type="scientific">Paenibacillus aurantius</name>
    <dbReference type="NCBI Taxonomy" id="2918900"/>
    <lineage>
        <taxon>Bacteria</taxon>
        <taxon>Bacillati</taxon>
        <taxon>Bacillota</taxon>
        <taxon>Bacilli</taxon>
        <taxon>Bacillales</taxon>
        <taxon>Paenibacillaceae</taxon>
        <taxon>Paenibacillus</taxon>
    </lineage>
</organism>
<protein>
    <submittedName>
        <fullName evidence="5">Stalk domain-containing protein</fullName>
    </submittedName>
</protein>
<feature type="repeat" description="NHL" evidence="2">
    <location>
        <begin position="176"/>
        <end position="212"/>
    </location>
</feature>
<name>A0AA96LDJ3_9BACL</name>
<gene>
    <name evidence="5" type="ORF">MJA45_19105</name>
</gene>
<evidence type="ECO:0000313" key="5">
    <source>
        <dbReference type="EMBL" id="WNQ09722.1"/>
    </source>
</evidence>
<dbReference type="InterPro" id="IPR001258">
    <property type="entry name" value="NHL_repeat"/>
</dbReference>
<dbReference type="SUPFAM" id="SSF101898">
    <property type="entry name" value="NHL repeat"/>
    <property type="match status" value="1"/>
</dbReference>
<dbReference type="Gene3D" id="2.120.10.30">
    <property type="entry name" value="TolB, C-terminal domain"/>
    <property type="match status" value="4"/>
</dbReference>
<dbReference type="Proteomes" id="UP001305702">
    <property type="component" value="Chromosome"/>
</dbReference>
<evidence type="ECO:0000313" key="6">
    <source>
        <dbReference type="Proteomes" id="UP001305702"/>
    </source>
</evidence>
<proteinExistence type="predicted"/>
<dbReference type="PROSITE" id="PS51125">
    <property type="entry name" value="NHL"/>
    <property type="match status" value="2"/>
</dbReference>